<keyword evidence="2" id="KW-1185">Reference proteome</keyword>
<sequence length="150" mass="16643">MELSPILQQGFIHLIKFQSILECLPQIEKSPNGFSHHPITSLEQTTCGVRGEGQVGRTPRYGHSFLPNEYLNRVLYLMKINFGPRNSSIAIKSRVVFSFATRGDGGRRKRGGKGSSVFLSLSTTKRFLFTCLLFLFGKGSSCLAFYCSGA</sequence>
<dbReference type="Proteomes" id="UP001054837">
    <property type="component" value="Unassembled WGS sequence"/>
</dbReference>
<evidence type="ECO:0000313" key="1">
    <source>
        <dbReference type="EMBL" id="GIY40657.1"/>
    </source>
</evidence>
<organism evidence="1 2">
    <name type="scientific">Caerostris darwini</name>
    <dbReference type="NCBI Taxonomy" id="1538125"/>
    <lineage>
        <taxon>Eukaryota</taxon>
        <taxon>Metazoa</taxon>
        <taxon>Ecdysozoa</taxon>
        <taxon>Arthropoda</taxon>
        <taxon>Chelicerata</taxon>
        <taxon>Arachnida</taxon>
        <taxon>Araneae</taxon>
        <taxon>Araneomorphae</taxon>
        <taxon>Entelegynae</taxon>
        <taxon>Araneoidea</taxon>
        <taxon>Araneidae</taxon>
        <taxon>Caerostris</taxon>
    </lineage>
</organism>
<protein>
    <submittedName>
        <fullName evidence="1">Uncharacterized protein</fullName>
    </submittedName>
</protein>
<reference evidence="1 2" key="1">
    <citation type="submission" date="2021-06" db="EMBL/GenBank/DDBJ databases">
        <title>Caerostris darwini draft genome.</title>
        <authorList>
            <person name="Kono N."/>
            <person name="Arakawa K."/>
        </authorList>
    </citation>
    <scope>NUCLEOTIDE SEQUENCE [LARGE SCALE GENOMIC DNA]</scope>
</reference>
<dbReference type="EMBL" id="BPLQ01008976">
    <property type="protein sequence ID" value="GIY40657.1"/>
    <property type="molecule type" value="Genomic_DNA"/>
</dbReference>
<evidence type="ECO:0000313" key="2">
    <source>
        <dbReference type="Proteomes" id="UP001054837"/>
    </source>
</evidence>
<name>A0AAV4T5B5_9ARAC</name>
<proteinExistence type="predicted"/>
<accession>A0AAV4T5B5</accession>
<dbReference type="AlphaFoldDB" id="A0AAV4T5B5"/>
<gene>
    <name evidence="1" type="ORF">CDAR_182951</name>
</gene>
<comment type="caution">
    <text evidence="1">The sequence shown here is derived from an EMBL/GenBank/DDBJ whole genome shotgun (WGS) entry which is preliminary data.</text>
</comment>